<dbReference type="RefSeq" id="WP_208272170.1">
    <property type="nucleotide sequence ID" value="NZ_BAAAGM010000086.1"/>
</dbReference>
<keyword evidence="3 7" id="KW-1133">Transmembrane helix</keyword>
<feature type="domain" description="Integral membrane bound transporter" evidence="8">
    <location>
        <begin position="45"/>
        <end position="162"/>
    </location>
</feature>
<evidence type="ECO:0000256" key="5">
    <source>
        <dbReference type="SAM" id="Coils"/>
    </source>
</evidence>
<evidence type="ECO:0000313" key="10">
    <source>
        <dbReference type="Proteomes" id="UP000666915"/>
    </source>
</evidence>
<name>A0ABS3RCA4_9ACTN</name>
<accession>A0ABS3RCA4</accession>
<evidence type="ECO:0000256" key="7">
    <source>
        <dbReference type="SAM" id="Phobius"/>
    </source>
</evidence>
<dbReference type="Proteomes" id="UP000666915">
    <property type="component" value="Unassembled WGS sequence"/>
</dbReference>
<keyword evidence="4 7" id="KW-0472">Membrane</keyword>
<evidence type="ECO:0000256" key="3">
    <source>
        <dbReference type="ARBA" id="ARBA00022989"/>
    </source>
</evidence>
<keyword evidence="5" id="KW-0175">Coiled coil</keyword>
<comment type="subcellular location">
    <subcellularLocation>
        <location evidence="1">Membrane</location>
        <topology evidence="1">Multi-pass membrane protein</topology>
    </subcellularLocation>
</comment>
<reference evidence="9 10" key="1">
    <citation type="submission" date="2021-03" db="EMBL/GenBank/DDBJ databases">
        <authorList>
            <person name="Kanchanasin P."/>
            <person name="Saeng-In P."/>
            <person name="Phongsopitanun W."/>
            <person name="Yuki M."/>
            <person name="Kudo T."/>
            <person name="Ohkuma M."/>
            <person name="Tanasupawat S."/>
        </authorList>
    </citation>
    <scope>NUCLEOTIDE SEQUENCE [LARGE SCALE GENOMIC DNA]</scope>
    <source>
        <strain evidence="9 10">L46</strain>
    </source>
</reference>
<feature type="transmembrane region" description="Helical" evidence="7">
    <location>
        <begin position="83"/>
        <end position="98"/>
    </location>
</feature>
<evidence type="ECO:0000313" key="9">
    <source>
        <dbReference type="EMBL" id="MBO2443862.1"/>
    </source>
</evidence>
<dbReference type="InterPro" id="IPR049453">
    <property type="entry name" value="Memb_transporter_dom"/>
</dbReference>
<feature type="coiled-coil region" evidence="5">
    <location>
        <begin position="172"/>
        <end position="233"/>
    </location>
</feature>
<dbReference type="Pfam" id="PF13515">
    <property type="entry name" value="FUSC_2"/>
    <property type="match status" value="1"/>
</dbReference>
<feature type="compositionally biased region" description="Basic residues" evidence="6">
    <location>
        <begin position="380"/>
        <end position="411"/>
    </location>
</feature>
<sequence length="425" mass="47694">MSESRGIRTTIQTTTSPVLLHLKRFRGRPNAAMIGRLVLTAVVAYELAVWSLGTSRPLLAPLTALLVLQATLYQTLRHAWQRLVAVVAGVLVAVLLSSEVRFTWWSLGLTITAALICGFVLRLGNYLLEVPISAMLILSFDTRAAAIERITETIIGAATGLAAGLVASPIQIKHAEEAIEDLSRTMADILDDIAETVEHDPEQPPFDTWLVRARLLDDEIHQVGNALQEAEESIRLNPRAIGMIDTIIALRESLETLEHCAINIRGLARSLADHATQNDTEDARTHDDYLTDTTTRTLLAETMRHLAAAIRTYGRLIRQQISTGSNDLDDALSQHLTTAHRDHIELSHRLHTDAAHWPLHGELLVHLDRIRTELRPRRGIRQHRPRTRRGNRRVQARRRRFTAPTSTHRRVTWSSTRPRTRGVRS</sequence>
<comment type="caution">
    <text evidence="9">The sequence shown here is derived from an EMBL/GenBank/DDBJ whole genome shotgun (WGS) entry which is preliminary data.</text>
</comment>
<protein>
    <submittedName>
        <fullName evidence="9">FUSC family protein</fullName>
    </submittedName>
</protein>
<gene>
    <name evidence="9" type="ORF">J4557_40705</name>
</gene>
<proteinExistence type="predicted"/>
<evidence type="ECO:0000256" key="4">
    <source>
        <dbReference type="ARBA" id="ARBA00023136"/>
    </source>
</evidence>
<feature type="transmembrane region" description="Helical" evidence="7">
    <location>
        <begin position="33"/>
        <end position="52"/>
    </location>
</feature>
<evidence type="ECO:0000259" key="8">
    <source>
        <dbReference type="Pfam" id="PF13515"/>
    </source>
</evidence>
<evidence type="ECO:0000256" key="6">
    <source>
        <dbReference type="SAM" id="MobiDB-lite"/>
    </source>
</evidence>
<evidence type="ECO:0000256" key="1">
    <source>
        <dbReference type="ARBA" id="ARBA00004141"/>
    </source>
</evidence>
<feature type="transmembrane region" description="Helical" evidence="7">
    <location>
        <begin position="104"/>
        <end position="128"/>
    </location>
</feature>
<evidence type="ECO:0000256" key="2">
    <source>
        <dbReference type="ARBA" id="ARBA00022692"/>
    </source>
</evidence>
<keyword evidence="2 7" id="KW-0812">Transmembrane</keyword>
<organism evidence="9 10">
    <name type="scientific">Actinomadura nitritigenes</name>
    <dbReference type="NCBI Taxonomy" id="134602"/>
    <lineage>
        <taxon>Bacteria</taxon>
        <taxon>Bacillati</taxon>
        <taxon>Actinomycetota</taxon>
        <taxon>Actinomycetes</taxon>
        <taxon>Streptosporangiales</taxon>
        <taxon>Thermomonosporaceae</taxon>
        <taxon>Actinomadura</taxon>
    </lineage>
</organism>
<dbReference type="EMBL" id="JAGEOK010000037">
    <property type="protein sequence ID" value="MBO2443862.1"/>
    <property type="molecule type" value="Genomic_DNA"/>
</dbReference>
<feature type="region of interest" description="Disordered" evidence="6">
    <location>
        <begin position="380"/>
        <end position="425"/>
    </location>
</feature>
<keyword evidence="10" id="KW-1185">Reference proteome</keyword>